<keyword evidence="1" id="KW-0472">Membrane</keyword>
<keyword evidence="3" id="KW-1185">Reference proteome</keyword>
<evidence type="ECO:0000256" key="1">
    <source>
        <dbReference type="SAM" id="Phobius"/>
    </source>
</evidence>
<evidence type="ECO:0000313" key="2">
    <source>
        <dbReference type="EMBL" id="SBT67147.1"/>
    </source>
</evidence>
<gene>
    <name evidence="2" type="ORF">GA0070622_4200</name>
</gene>
<organism evidence="2 3">
    <name type="scientific">Micromonospora sediminicola</name>
    <dbReference type="NCBI Taxonomy" id="946078"/>
    <lineage>
        <taxon>Bacteria</taxon>
        <taxon>Bacillati</taxon>
        <taxon>Actinomycetota</taxon>
        <taxon>Actinomycetes</taxon>
        <taxon>Micromonosporales</taxon>
        <taxon>Micromonosporaceae</taxon>
        <taxon>Micromonospora</taxon>
    </lineage>
</organism>
<proteinExistence type="predicted"/>
<keyword evidence="1" id="KW-1133">Transmembrane helix</keyword>
<protein>
    <submittedName>
        <fullName evidence="2">Uncharacterized protein</fullName>
    </submittedName>
</protein>
<dbReference type="EMBL" id="FLRH01000003">
    <property type="protein sequence ID" value="SBT67147.1"/>
    <property type="molecule type" value="Genomic_DNA"/>
</dbReference>
<keyword evidence="1" id="KW-0812">Transmembrane</keyword>
<sequence length="62" mass="6163">MRLVGGVAVILGILGAFSSLADGNLVGIVLSAVFLAGGVFLLKRSGDGGRAARPASVPRDAR</sequence>
<dbReference type="AlphaFoldDB" id="A0A1A9BE48"/>
<accession>A0A1A9BE48</accession>
<name>A0A1A9BE48_9ACTN</name>
<reference evidence="3" key="1">
    <citation type="submission" date="2016-06" db="EMBL/GenBank/DDBJ databases">
        <authorList>
            <person name="Varghese N."/>
            <person name="Submissions Spin"/>
        </authorList>
    </citation>
    <scope>NUCLEOTIDE SEQUENCE [LARGE SCALE GENOMIC DNA]</scope>
    <source>
        <strain evidence="3">DSM 45794</strain>
    </source>
</reference>
<feature type="transmembrane region" description="Helical" evidence="1">
    <location>
        <begin position="25"/>
        <end position="42"/>
    </location>
</feature>
<dbReference type="Proteomes" id="UP000199558">
    <property type="component" value="Unassembled WGS sequence"/>
</dbReference>
<evidence type="ECO:0000313" key="3">
    <source>
        <dbReference type="Proteomes" id="UP000199558"/>
    </source>
</evidence>